<accession>A0A101N9M4</accession>
<reference evidence="7 8" key="1">
    <citation type="submission" date="2015-10" db="EMBL/GenBank/DDBJ databases">
        <title>Draft genome sequence of Streptomyces pseudovenezuelae DSM 40212, type strain for the species Streptomyces pseudovenezuelae.</title>
        <authorList>
            <person name="Ruckert C."/>
            <person name="Winkler A."/>
            <person name="Kalinowski J."/>
            <person name="Kampfer P."/>
            <person name="Glaeser S."/>
        </authorList>
    </citation>
    <scope>NUCLEOTIDE SEQUENCE [LARGE SCALE GENOMIC DNA]</scope>
    <source>
        <strain evidence="7 8">DSM 40212</strain>
    </source>
</reference>
<evidence type="ECO:0000256" key="5">
    <source>
        <dbReference type="SAM" id="MobiDB-lite"/>
    </source>
</evidence>
<dbReference type="PROSITE" id="PS00211">
    <property type="entry name" value="ABC_TRANSPORTER_1"/>
    <property type="match status" value="1"/>
</dbReference>
<dbReference type="AlphaFoldDB" id="A0A101N9M4"/>
<feature type="domain" description="ABC transporter" evidence="6">
    <location>
        <begin position="29"/>
        <end position="261"/>
    </location>
</feature>
<keyword evidence="4 7" id="KW-0067">ATP-binding</keyword>
<dbReference type="RefSeq" id="WP_031056915.1">
    <property type="nucleotide sequence ID" value="NZ_JBIBHV010000002.1"/>
</dbReference>
<dbReference type="OrthoDB" id="9804819at2"/>
<dbReference type="GO" id="GO:0016887">
    <property type="term" value="F:ATP hydrolysis activity"/>
    <property type="evidence" value="ECO:0007669"/>
    <property type="project" value="InterPro"/>
</dbReference>
<organism evidence="7 8">
    <name type="scientific">Streptomyces pseudovenezuelae</name>
    <dbReference type="NCBI Taxonomy" id="67350"/>
    <lineage>
        <taxon>Bacteria</taxon>
        <taxon>Bacillati</taxon>
        <taxon>Actinomycetota</taxon>
        <taxon>Actinomycetes</taxon>
        <taxon>Kitasatosporales</taxon>
        <taxon>Streptomycetaceae</taxon>
        <taxon>Streptomyces</taxon>
        <taxon>Streptomyces aurantiacus group</taxon>
    </lineage>
</organism>
<dbReference type="PANTHER" id="PTHR43335">
    <property type="entry name" value="ABC TRANSPORTER, ATP-BINDING PROTEIN"/>
    <property type="match status" value="1"/>
</dbReference>
<dbReference type="InterPro" id="IPR003439">
    <property type="entry name" value="ABC_transporter-like_ATP-bd"/>
</dbReference>
<evidence type="ECO:0000256" key="3">
    <source>
        <dbReference type="ARBA" id="ARBA00022741"/>
    </source>
</evidence>
<dbReference type="EMBL" id="LMWM01000009">
    <property type="protein sequence ID" value="KUM89128.1"/>
    <property type="molecule type" value="Genomic_DNA"/>
</dbReference>
<dbReference type="Gene3D" id="3.40.50.300">
    <property type="entry name" value="P-loop containing nucleotide triphosphate hydrolases"/>
    <property type="match status" value="1"/>
</dbReference>
<dbReference type="InterPro" id="IPR017871">
    <property type="entry name" value="ABC_transporter-like_CS"/>
</dbReference>
<dbReference type="SMART" id="SM00382">
    <property type="entry name" value="AAA"/>
    <property type="match status" value="1"/>
</dbReference>
<evidence type="ECO:0000256" key="4">
    <source>
        <dbReference type="ARBA" id="ARBA00022840"/>
    </source>
</evidence>
<dbReference type="InterPro" id="IPR003593">
    <property type="entry name" value="AAA+_ATPase"/>
</dbReference>
<evidence type="ECO:0000259" key="6">
    <source>
        <dbReference type="PROSITE" id="PS50893"/>
    </source>
</evidence>
<dbReference type="GO" id="GO:0005524">
    <property type="term" value="F:ATP binding"/>
    <property type="evidence" value="ECO:0007669"/>
    <property type="project" value="UniProtKB-KW"/>
</dbReference>
<dbReference type="Proteomes" id="UP000053039">
    <property type="component" value="Unassembled WGS sequence"/>
</dbReference>
<keyword evidence="2" id="KW-0813">Transport</keyword>
<comment type="similarity">
    <text evidence="1">Belongs to the ABC transporter superfamily.</text>
</comment>
<gene>
    <name evidence="7" type="ORF">AQI94_11420</name>
</gene>
<sequence>MDQPSATEPDPEGSDDGAGGDAGGDRSVIRTRGLTKRYRGGQLAVDGLDLTVPAGSVFGFLGPNGSGKTTTIRMLMGLIEPTSGTARVLGRPMPRASRDVLPQVGALIEGPALYGFLSGRDNLVRYDAADPTADPRTRTTRVAAALDRVGLAAAAGKKAKAYSLGMKQRLGLAAALLQPRSLLVLDEPTNGLDPQGMREIRSLVRELASDGTTVFLSSHLLDEIEQVCTHAGVMARGRLITQGSVADLAAGARGRLVVTTPDTAETARVLKEQGVGDVVIAEDRVTSDPPDGELSDINAALVTAGVRVRGFAVERASLEDAFVALTGEGFDVAG</sequence>
<evidence type="ECO:0000256" key="1">
    <source>
        <dbReference type="ARBA" id="ARBA00005417"/>
    </source>
</evidence>
<comment type="caution">
    <text evidence="7">The sequence shown here is derived from an EMBL/GenBank/DDBJ whole genome shotgun (WGS) entry which is preliminary data.</text>
</comment>
<dbReference type="InterPro" id="IPR027417">
    <property type="entry name" value="P-loop_NTPase"/>
</dbReference>
<dbReference type="PANTHER" id="PTHR43335:SF4">
    <property type="entry name" value="ABC TRANSPORTER, ATP-BINDING PROTEIN"/>
    <property type="match status" value="1"/>
</dbReference>
<proteinExistence type="inferred from homology"/>
<evidence type="ECO:0000256" key="2">
    <source>
        <dbReference type="ARBA" id="ARBA00022448"/>
    </source>
</evidence>
<dbReference type="Pfam" id="PF00005">
    <property type="entry name" value="ABC_tran"/>
    <property type="match status" value="1"/>
</dbReference>
<feature type="region of interest" description="Disordered" evidence="5">
    <location>
        <begin position="1"/>
        <end position="30"/>
    </location>
</feature>
<dbReference type="PROSITE" id="PS50893">
    <property type="entry name" value="ABC_TRANSPORTER_2"/>
    <property type="match status" value="1"/>
</dbReference>
<dbReference type="SUPFAM" id="SSF52540">
    <property type="entry name" value="P-loop containing nucleoside triphosphate hydrolases"/>
    <property type="match status" value="1"/>
</dbReference>
<protein>
    <submittedName>
        <fullName evidence="7">Multidrug ABC transporter ATP-binding protein</fullName>
    </submittedName>
</protein>
<evidence type="ECO:0000313" key="7">
    <source>
        <dbReference type="EMBL" id="KUM89128.1"/>
    </source>
</evidence>
<name>A0A101N9M4_9ACTN</name>
<evidence type="ECO:0000313" key="8">
    <source>
        <dbReference type="Proteomes" id="UP000053039"/>
    </source>
</evidence>
<keyword evidence="3" id="KW-0547">Nucleotide-binding</keyword>